<reference evidence="2 3" key="1">
    <citation type="submission" date="2024-09" db="EMBL/GenBank/DDBJ databases">
        <title>Genome sequencing and assembly of Phytophthora oleae, isolate VK10A, causative agent of rot of olive drupes.</title>
        <authorList>
            <person name="Conti Taguali S."/>
            <person name="Riolo M."/>
            <person name="La Spada F."/>
            <person name="Cacciola S.O."/>
            <person name="Dionisio G."/>
        </authorList>
    </citation>
    <scope>NUCLEOTIDE SEQUENCE [LARGE SCALE GENOMIC DNA]</scope>
    <source>
        <strain evidence="2 3">VK10A</strain>
    </source>
</reference>
<keyword evidence="1" id="KW-0472">Membrane</keyword>
<dbReference type="AlphaFoldDB" id="A0ABD3G6W4"/>
<accession>A0ABD3G6W4</accession>
<organism evidence="2 3">
    <name type="scientific">Phytophthora oleae</name>
    <dbReference type="NCBI Taxonomy" id="2107226"/>
    <lineage>
        <taxon>Eukaryota</taxon>
        <taxon>Sar</taxon>
        <taxon>Stramenopiles</taxon>
        <taxon>Oomycota</taxon>
        <taxon>Peronosporomycetes</taxon>
        <taxon>Peronosporales</taxon>
        <taxon>Peronosporaceae</taxon>
        <taxon>Phytophthora</taxon>
    </lineage>
</organism>
<protein>
    <submittedName>
        <fullName evidence="2">Uncharacterized protein</fullName>
    </submittedName>
</protein>
<name>A0ABD3G6W4_9STRA</name>
<keyword evidence="1" id="KW-0812">Transmembrane</keyword>
<comment type="caution">
    <text evidence="2">The sequence shown here is derived from an EMBL/GenBank/DDBJ whole genome shotgun (WGS) entry which is preliminary data.</text>
</comment>
<keyword evidence="1" id="KW-1133">Transmembrane helix</keyword>
<dbReference type="Proteomes" id="UP001632037">
    <property type="component" value="Unassembled WGS sequence"/>
</dbReference>
<evidence type="ECO:0000313" key="2">
    <source>
        <dbReference type="EMBL" id="KAL3673735.1"/>
    </source>
</evidence>
<feature type="transmembrane region" description="Helical" evidence="1">
    <location>
        <begin position="172"/>
        <end position="189"/>
    </location>
</feature>
<gene>
    <name evidence="2" type="ORF">V7S43_001431</name>
</gene>
<evidence type="ECO:0000256" key="1">
    <source>
        <dbReference type="SAM" id="Phobius"/>
    </source>
</evidence>
<keyword evidence="3" id="KW-1185">Reference proteome</keyword>
<proteinExistence type="predicted"/>
<sequence length="220" mass="25715">MLVWMTVGLVPFMLQIRGYMKFVTPHKLSQHLVAPPTIASQTADVLTRCPIQYLYMAASRWNLSPTHYYRLENGLLCHYVMPQYNVHGNYFLDEHKATPYRTTPDNCATDSYPFEYYFYHGSIGYYSFYIEGKGTYCALDNTAYDVVRGVGTYDINGASVANNKGDTFYRKSFWYGFTGLMWIAYRLWMIRRSFVSCKRFIRRCDPTADRISFQDAMVFV</sequence>
<dbReference type="EMBL" id="JBIMZQ010000002">
    <property type="protein sequence ID" value="KAL3673735.1"/>
    <property type="molecule type" value="Genomic_DNA"/>
</dbReference>
<evidence type="ECO:0000313" key="3">
    <source>
        <dbReference type="Proteomes" id="UP001632037"/>
    </source>
</evidence>